<accession>A0A821BVZ4</accession>
<dbReference type="EMBL" id="CAJOBO010010754">
    <property type="protein sequence ID" value="CAF4601128.1"/>
    <property type="molecule type" value="Genomic_DNA"/>
</dbReference>
<dbReference type="Proteomes" id="UP000663833">
    <property type="component" value="Unassembled WGS sequence"/>
</dbReference>
<evidence type="ECO:0000313" key="1">
    <source>
        <dbReference type="EMBL" id="CAF3320345.1"/>
    </source>
</evidence>
<evidence type="ECO:0000313" key="3">
    <source>
        <dbReference type="Proteomes" id="UP000663851"/>
    </source>
</evidence>
<gene>
    <name evidence="2" type="ORF">HFQ381_LOCUS33533</name>
    <name evidence="1" type="ORF">LUA448_LOCUS9867</name>
</gene>
<name>A0A821BVZ4_9BILA</name>
<organism evidence="2 3">
    <name type="scientific">Rotaria socialis</name>
    <dbReference type="NCBI Taxonomy" id="392032"/>
    <lineage>
        <taxon>Eukaryota</taxon>
        <taxon>Metazoa</taxon>
        <taxon>Spiralia</taxon>
        <taxon>Gnathifera</taxon>
        <taxon>Rotifera</taxon>
        <taxon>Eurotatoria</taxon>
        <taxon>Bdelloidea</taxon>
        <taxon>Philodinida</taxon>
        <taxon>Philodinidae</taxon>
        <taxon>Rotaria</taxon>
    </lineage>
</organism>
<proteinExistence type="predicted"/>
<comment type="caution">
    <text evidence="2">The sequence shown here is derived from an EMBL/GenBank/DDBJ whole genome shotgun (WGS) entry which is preliminary data.</text>
</comment>
<feature type="non-terminal residue" evidence="2">
    <location>
        <position position="20"/>
    </location>
</feature>
<dbReference type="EMBL" id="CAJNYD010001148">
    <property type="protein sequence ID" value="CAF3320345.1"/>
    <property type="molecule type" value="Genomic_DNA"/>
</dbReference>
<evidence type="ECO:0000313" key="2">
    <source>
        <dbReference type="EMBL" id="CAF4601128.1"/>
    </source>
</evidence>
<protein>
    <submittedName>
        <fullName evidence="2">Uncharacterized protein</fullName>
    </submittedName>
</protein>
<sequence>MEAKDFAFQECSKKEATFTA</sequence>
<dbReference type="AlphaFoldDB" id="A0A821BVZ4"/>
<reference evidence="2" key="1">
    <citation type="submission" date="2021-02" db="EMBL/GenBank/DDBJ databases">
        <authorList>
            <person name="Nowell W R."/>
        </authorList>
    </citation>
    <scope>NUCLEOTIDE SEQUENCE</scope>
</reference>
<dbReference type="Proteomes" id="UP000663851">
    <property type="component" value="Unassembled WGS sequence"/>
</dbReference>